<dbReference type="PROSITE" id="PS00239">
    <property type="entry name" value="RECEPTOR_TYR_KIN_II"/>
    <property type="match status" value="1"/>
</dbReference>
<dbReference type="InterPro" id="IPR020635">
    <property type="entry name" value="Tyr_kinase_cat_dom"/>
</dbReference>
<name>A0A091F8K5_CORBR</name>
<keyword evidence="3" id="KW-0547">Nucleotide-binding</keyword>
<dbReference type="SMART" id="SM00219">
    <property type="entry name" value="TyrKc"/>
    <property type="match status" value="1"/>
</dbReference>
<reference evidence="10 11" key="1">
    <citation type="submission" date="2014-04" db="EMBL/GenBank/DDBJ databases">
        <title>Genome evolution of avian class.</title>
        <authorList>
            <person name="Zhang G."/>
            <person name="Li C."/>
        </authorList>
    </citation>
    <scope>NUCLEOTIDE SEQUENCE [LARGE SCALE GENOMIC DNA]</scope>
    <source>
        <strain evidence="10">BGI_N302</strain>
    </source>
</reference>
<dbReference type="SUPFAM" id="SSF56112">
    <property type="entry name" value="Protein kinase-like (PK-like)"/>
    <property type="match status" value="1"/>
</dbReference>
<keyword evidence="11" id="KW-1185">Reference proteome</keyword>
<feature type="domain" description="Protein kinase" evidence="9">
    <location>
        <begin position="1"/>
        <end position="77"/>
    </location>
</feature>
<dbReference type="Pfam" id="PF07714">
    <property type="entry name" value="PK_Tyr_Ser-Thr"/>
    <property type="match status" value="1"/>
</dbReference>
<comment type="catalytic activity">
    <reaction evidence="8">
        <text>L-tyrosyl-[protein] + ATP = O-phospho-L-tyrosyl-[protein] + ADP + H(+)</text>
        <dbReference type="Rhea" id="RHEA:10596"/>
        <dbReference type="Rhea" id="RHEA-COMP:10136"/>
        <dbReference type="Rhea" id="RHEA-COMP:20101"/>
        <dbReference type="ChEBI" id="CHEBI:15378"/>
        <dbReference type="ChEBI" id="CHEBI:30616"/>
        <dbReference type="ChEBI" id="CHEBI:46858"/>
        <dbReference type="ChEBI" id="CHEBI:61978"/>
        <dbReference type="ChEBI" id="CHEBI:456216"/>
        <dbReference type="EC" id="2.7.10.1"/>
    </reaction>
</comment>
<dbReference type="InterPro" id="IPR008266">
    <property type="entry name" value="Tyr_kinase_AS"/>
</dbReference>
<accession>A0A091F8K5</accession>
<dbReference type="GO" id="GO:0005524">
    <property type="term" value="F:ATP binding"/>
    <property type="evidence" value="ECO:0007669"/>
    <property type="project" value="UniProtKB-KW"/>
</dbReference>
<dbReference type="GO" id="GO:0038062">
    <property type="term" value="F:protein tyrosine kinase collagen receptor activity"/>
    <property type="evidence" value="ECO:0007669"/>
    <property type="project" value="TreeGrafter"/>
</dbReference>
<evidence type="ECO:0000256" key="7">
    <source>
        <dbReference type="ARBA" id="ARBA00023170"/>
    </source>
</evidence>
<keyword evidence="7 10" id="KW-0675">Receptor</keyword>
<keyword evidence="5" id="KW-0067">ATP-binding</keyword>
<evidence type="ECO:0000256" key="3">
    <source>
        <dbReference type="ARBA" id="ARBA00022741"/>
    </source>
</evidence>
<dbReference type="GO" id="GO:0010976">
    <property type="term" value="P:positive regulation of neuron projection development"/>
    <property type="evidence" value="ECO:0007669"/>
    <property type="project" value="TreeGrafter"/>
</dbReference>
<dbReference type="InterPro" id="IPR011009">
    <property type="entry name" value="Kinase-like_dom_sf"/>
</dbReference>
<dbReference type="GO" id="GO:0051897">
    <property type="term" value="P:positive regulation of phosphatidylinositol 3-kinase/protein kinase B signal transduction"/>
    <property type="evidence" value="ECO:0007669"/>
    <property type="project" value="TreeGrafter"/>
</dbReference>
<feature type="non-terminal residue" evidence="10">
    <location>
        <position position="1"/>
    </location>
</feature>
<feature type="non-terminal residue" evidence="10">
    <location>
        <position position="77"/>
    </location>
</feature>
<dbReference type="InterPro" id="IPR001245">
    <property type="entry name" value="Ser-Thr/Tyr_kinase_cat_dom"/>
</dbReference>
<evidence type="ECO:0000313" key="10">
    <source>
        <dbReference type="EMBL" id="KFO65137.1"/>
    </source>
</evidence>
<dbReference type="InterPro" id="IPR050122">
    <property type="entry name" value="RTK"/>
</dbReference>
<keyword evidence="4" id="KW-0418">Kinase</keyword>
<organism evidence="10 11">
    <name type="scientific">Corvus brachyrhynchos</name>
    <name type="common">American crow</name>
    <dbReference type="NCBI Taxonomy" id="85066"/>
    <lineage>
        <taxon>Eukaryota</taxon>
        <taxon>Metazoa</taxon>
        <taxon>Chordata</taxon>
        <taxon>Craniata</taxon>
        <taxon>Vertebrata</taxon>
        <taxon>Euteleostomi</taxon>
        <taxon>Archelosauria</taxon>
        <taxon>Archosauria</taxon>
        <taxon>Dinosauria</taxon>
        <taxon>Saurischia</taxon>
        <taxon>Theropoda</taxon>
        <taxon>Coelurosauria</taxon>
        <taxon>Aves</taxon>
        <taxon>Neognathae</taxon>
        <taxon>Neoaves</taxon>
        <taxon>Telluraves</taxon>
        <taxon>Australaves</taxon>
        <taxon>Passeriformes</taxon>
        <taxon>Corvoidea</taxon>
        <taxon>Corvidae</taxon>
        <taxon>Corvus</taxon>
    </lineage>
</organism>
<evidence type="ECO:0000256" key="8">
    <source>
        <dbReference type="ARBA" id="ARBA00051243"/>
    </source>
</evidence>
<dbReference type="PROSITE" id="PS50011">
    <property type="entry name" value="PROTEIN_KINASE_DOM"/>
    <property type="match status" value="1"/>
</dbReference>
<dbReference type="Gene3D" id="1.10.510.10">
    <property type="entry name" value="Transferase(Phosphotransferase) domain 1"/>
    <property type="match status" value="1"/>
</dbReference>
<dbReference type="EMBL" id="KK719691">
    <property type="protein sequence ID" value="KFO65137.1"/>
    <property type="molecule type" value="Genomic_DNA"/>
</dbReference>
<protein>
    <recommendedName>
        <fullName evidence="1">receptor protein-tyrosine kinase</fullName>
        <ecNumber evidence="1">2.7.10.1</ecNumber>
    </recommendedName>
</protein>
<dbReference type="GO" id="GO:0005518">
    <property type="term" value="F:collagen binding"/>
    <property type="evidence" value="ECO:0007669"/>
    <property type="project" value="TreeGrafter"/>
</dbReference>
<dbReference type="GO" id="GO:0043235">
    <property type="term" value="C:receptor complex"/>
    <property type="evidence" value="ECO:0007669"/>
    <property type="project" value="TreeGrafter"/>
</dbReference>
<evidence type="ECO:0000313" key="11">
    <source>
        <dbReference type="Proteomes" id="UP000052976"/>
    </source>
</evidence>
<dbReference type="PANTHER" id="PTHR24416:SF333">
    <property type="entry name" value="EPITHELIAL DISCOIDIN DOMAIN-CONTAINING RECEPTOR 1"/>
    <property type="match status" value="1"/>
</dbReference>
<proteinExistence type="predicted"/>
<evidence type="ECO:0000256" key="6">
    <source>
        <dbReference type="ARBA" id="ARBA00023137"/>
    </source>
</evidence>
<evidence type="ECO:0000256" key="1">
    <source>
        <dbReference type="ARBA" id="ARBA00011902"/>
    </source>
</evidence>
<dbReference type="InterPro" id="IPR002011">
    <property type="entry name" value="Tyr_kinase_rcpt_2_CS"/>
</dbReference>
<dbReference type="Proteomes" id="UP000052976">
    <property type="component" value="Unassembled WGS sequence"/>
</dbReference>
<sequence length="77" mass="8764">LLGVGAQIASGMRFLARLNFVHRDLATRNCLVGDGFTVKVADFGMSRNLYAADYYRVRGRALLPIRWMAWECILMVR</sequence>
<gene>
    <name evidence="10" type="ORF">N302_02140</name>
</gene>
<dbReference type="STRING" id="85066.A0A091F8K5"/>
<keyword evidence="6" id="KW-0829">Tyrosine-protein kinase</keyword>
<evidence type="ECO:0000256" key="2">
    <source>
        <dbReference type="ARBA" id="ARBA00022679"/>
    </source>
</evidence>
<dbReference type="GO" id="GO:0005886">
    <property type="term" value="C:plasma membrane"/>
    <property type="evidence" value="ECO:0007669"/>
    <property type="project" value="TreeGrafter"/>
</dbReference>
<dbReference type="AlphaFoldDB" id="A0A091F8K5"/>
<keyword evidence="2" id="KW-0808">Transferase</keyword>
<dbReference type="InterPro" id="IPR000719">
    <property type="entry name" value="Prot_kinase_dom"/>
</dbReference>
<evidence type="ECO:0000259" key="9">
    <source>
        <dbReference type="PROSITE" id="PS50011"/>
    </source>
</evidence>
<evidence type="ECO:0000256" key="5">
    <source>
        <dbReference type="ARBA" id="ARBA00022840"/>
    </source>
</evidence>
<dbReference type="PROSITE" id="PS00109">
    <property type="entry name" value="PROTEIN_KINASE_TYR"/>
    <property type="match status" value="1"/>
</dbReference>
<evidence type="ECO:0000256" key="4">
    <source>
        <dbReference type="ARBA" id="ARBA00022777"/>
    </source>
</evidence>
<dbReference type="PANTHER" id="PTHR24416">
    <property type="entry name" value="TYROSINE-PROTEIN KINASE RECEPTOR"/>
    <property type="match status" value="1"/>
</dbReference>
<dbReference type="EC" id="2.7.10.1" evidence="1"/>